<keyword evidence="3" id="KW-0489">Methyltransferase</keyword>
<evidence type="ECO:0000313" key="3">
    <source>
        <dbReference type="EMBL" id="GIN55849.1"/>
    </source>
</evidence>
<reference evidence="3 4" key="1">
    <citation type="submission" date="2021-03" db="EMBL/GenBank/DDBJ databases">
        <title>Antimicrobial resistance genes in bacteria isolated from Japanese honey, and their potential for conferring macrolide and lincosamide resistance in the American foulbrood pathogen Paenibacillus larvae.</title>
        <authorList>
            <person name="Okamoto M."/>
            <person name="Kumagai M."/>
            <person name="Kanamori H."/>
            <person name="Takamatsu D."/>
        </authorList>
    </citation>
    <scope>NUCLEOTIDE SEQUENCE [LARGE SCALE GENOMIC DNA]</scope>
    <source>
        <strain evidence="3 4">J8TS2</strain>
    </source>
</reference>
<dbReference type="SUPFAM" id="SSF53335">
    <property type="entry name" value="S-adenosyl-L-methionine-dependent methyltransferases"/>
    <property type="match status" value="1"/>
</dbReference>
<comment type="caution">
    <text evidence="3">The sequence shown here is derived from an EMBL/GenBank/DDBJ whole genome shotgun (WGS) entry which is preliminary data.</text>
</comment>
<dbReference type="Gene3D" id="3.40.50.150">
    <property type="entry name" value="Vaccinia Virus protein VP39"/>
    <property type="match status" value="1"/>
</dbReference>
<dbReference type="RefSeq" id="WP_212964909.1">
    <property type="nucleotide sequence ID" value="NZ_BORB01000001.1"/>
</dbReference>
<dbReference type="GO" id="GO:0032259">
    <property type="term" value="P:methylation"/>
    <property type="evidence" value="ECO:0007669"/>
    <property type="project" value="UniProtKB-KW"/>
</dbReference>
<keyword evidence="1" id="KW-0808">Transferase</keyword>
<dbReference type="CDD" id="cd02440">
    <property type="entry name" value="AdoMet_MTases"/>
    <property type="match status" value="1"/>
</dbReference>
<feature type="domain" description="Methyltransferase" evidence="2">
    <location>
        <begin position="39"/>
        <end position="134"/>
    </location>
</feature>
<protein>
    <submittedName>
        <fullName evidence="3">Methyltransferase</fullName>
    </submittedName>
</protein>
<dbReference type="PANTHER" id="PTHR43861">
    <property type="entry name" value="TRANS-ACONITATE 2-METHYLTRANSFERASE-RELATED"/>
    <property type="match status" value="1"/>
</dbReference>
<sequence>MYGRFAYVYDILMSDVPYNKWLQFVEREKQANQVKGKQILEIACGTGTLSVLLAQNGYEVTGVDLSSDMLMVAHEKAKGMNENITFYEQDMSKLEGLGQYDIVTIFCDSLNYLQSPEQVISTFDRVRAHLNPNGLFLFDIHSPYKIEKVFMDQTFSYVDEEVSYIWDCYSGKTPYTVEHDLTFFLKDDDTSQYERFDEVHMQRTYLVEDYTKWLKEAGFKILSITADFTKDTPKEKSERIFFVCQKEM</sequence>
<evidence type="ECO:0000259" key="2">
    <source>
        <dbReference type="Pfam" id="PF13649"/>
    </source>
</evidence>
<name>A0ABQ4KD00_9BACI</name>
<accession>A0ABQ4KD00</accession>
<dbReference type="GO" id="GO:0008168">
    <property type="term" value="F:methyltransferase activity"/>
    <property type="evidence" value="ECO:0007669"/>
    <property type="project" value="UniProtKB-KW"/>
</dbReference>
<dbReference type="Pfam" id="PF13649">
    <property type="entry name" value="Methyltransf_25"/>
    <property type="match status" value="1"/>
</dbReference>
<evidence type="ECO:0000256" key="1">
    <source>
        <dbReference type="ARBA" id="ARBA00022679"/>
    </source>
</evidence>
<evidence type="ECO:0000313" key="4">
    <source>
        <dbReference type="Proteomes" id="UP000679950"/>
    </source>
</evidence>
<dbReference type="EMBL" id="BORB01000001">
    <property type="protein sequence ID" value="GIN55849.1"/>
    <property type="molecule type" value="Genomic_DNA"/>
</dbReference>
<organism evidence="3 4">
    <name type="scientific">Lederbergia ruris</name>
    <dbReference type="NCBI Taxonomy" id="217495"/>
    <lineage>
        <taxon>Bacteria</taxon>
        <taxon>Bacillati</taxon>
        <taxon>Bacillota</taxon>
        <taxon>Bacilli</taxon>
        <taxon>Bacillales</taxon>
        <taxon>Bacillaceae</taxon>
        <taxon>Lederbergia</taxon>
    </lineage>
</organism>
<dbReference type="Proteomes" id="UP000679950">
    <property type="component" value="Unassembled WGS sequence"/>
</dbReference>
<dbReference type="Gene3D" id="2.20.25.110">
    <property type="entry name" value="S-adenosyl-L-methionine-dependent methyltransferases"/>
    <property type="match status" value="1"/>
</dbReference>
<proteinExistence type="predicted"/>
<gene>
    <name evidence="3" type="ORF">J8TS2_01680</name>
</gene>
<dbReference type="InterPro" id="IPR029063">
    <property type="entry name" value="SAM-dependent_MTases_sf"/>
</dbReference>
<dbReference type="InterPro" id="IPR041698">
    <property type="entry name" value="Methyltransf_25"/>
</dbReference>
<keyword evidence="4" id="KW-1185">Reference proteome</keyword>